<feature type="region of interest" description="Disordered" evidence="1">
    <location>
        <begin position="202"/>
        <end position="256"/>
    </location>
</feature>
<name>A0ABD3SGH7_9STRA</name>
<gene>
    <name evidence="2" type="ORF">ACHAXA_002901</name>
</gene>
<protein>
    <submittedName>
        <fullName evidence="2">Uncharacterized protein</fullName>
    </submittedName>
</protein>
<evidence type="ECO:0000313" key="3">
    <source>
        <dbReference type="Proteomes" id="UP001530377"/>
    </source>
</evidence>
<dbReference type="EMBL" id="JALLPB020000034">
    <property type="protein sequence ID" value="KAL3823560.1"/>
    <property type="molecule type" value="Genomic_DNA"/>
</dbReference>
<dbReference type="Proteomes" id="UP001530377">
    <property type="component" value="Unassembled WGS sequence"/>
</dbReference>
<comment type="caution">
    <text evidence="2">The sequence shown here is derived from an EMBL/GenBank/DDBJ whole genome shotgun (WGS) entry which is preliminary data.</text>
</comment>
<organism evidence="2 3">
    <name type="scientific">Cyclostephanos tholiformis</name>
    <dbReference type="NCBI Taxonomy" id="382380"/>
    <lineage>
        <taxon>Eukaryota</taxon>
        <taxon>Sar</taxon>
        <taxon>Stramenopiles</taxon>
        <taxon>Ochrophyta</taxon>
        <taxon>Bacillariophyta</taxon>
        <taxon>Coscinodiscophyceae</taxon>
        <taxon>Thalassiosirophycidae</taxon>
        <taxon>Stephanodiscales</taxon>
        <taxon>Stephanodiscaceae</taxon>
        <taxon>Cyclostephanos</taxon>
    </lineage>
</organism>
<reference evidence="2 3" key="1">
    <citation type="submission" date="2024-10" db="EMBL/GenBank/DDBJ databases">
        <title>Updated reference genomes for cyclostephanoid diatoms.</title>
        <authorList>
            <person name="Roberts W.R."/>
            <person name="Alverson A.J."/>
        </authorList>
    </citation>
    <scope>NUCLEOTIDE SEQUENCE [LARGE SCALE GENOMIC DNA]</scope>
    <source>
        <strain evidence="2 3">AJA228-03</strain>
    </source>
</reference>
<sequence length="268" mass="29836">MKLDIFKSTISALVYTVYTSEVNAIEEPILRGYDPNVSRELETSCQLGTAAGQMELRILWENSPFDSDCNNAWDLQAAADELKNEEFPDETGSWQTVAYNRCARDYGIDSEVNKILEQCFDDDSSQCISLGETAASIIVYAQVCDGYSAAKQEDYLQTCREVAYGICKGAIDDKIEQQCSGEPSSVSTSELYSLMGLWTNKGADEKSNDEEANEEANQEAHEEANQEANKEANQEAHEEADQKADQKADKKAWLGSQLSRVVHKDRGY</sequence>
<dbReference type="AlphaFoldDB" id="A0ABD3SGH7"/>
<proteinExistence type="predicted"/>
<evidence type="ECO:0000256" key="1">
    <source>
        <dbReference type="SAM" id="MobiDB-lite"/>
    </source>
</evidence>
<accession>A0ABD3SGH7</accession>
<keyword evidence="3" id="KW-1185">Reference proteome</keyword>
<feature type="compositionally biased region" description="Acidic residues" evidence="1">
    <location>
        <begin position="207"/>
        <end position="217"/>
    </location>
</feature>
<feature type="compositionally biased region" description="Basic and acidic residues" evidence="1">
    <location>
        <begin position="218"/>
        <end position="252"/>
    </location>
</feature>
<evidence type="ECO:0000313" key="2">
    <source>
        <dbReference type="EMBL" id="KAL3823560.1"/>
    </source>
</evidence>